<dbReference type="EMBL" id="KE356560">
    <property type="protein sequence ID" value="ERG92750.1"/>
    <property type="molecule type" value="Genomic_DNA"/>
</dbReference>
<dbReference type="Proteomes" id="UP000030649">
    <property type="component" value="Unassembled WGS sequence"/>
</dbReference>
<gene>
    <name evidence="1" type="ORF">J07HQW1_02797</name>
</gene>
<dbReference type="Pfam" id="PF18780">
    <property type="entry name" value="HNH_repeat"/>
    <property type="match status" value="1"/>
</dbReference>
<evidence type="ECO:0000313" key="1">
    <source>
        <dbReference type="EMBL" id="ERG92750.1"/>
    </source>
</evidence>
<dbReference type="HOGENOM" id="CLU_2366152_0_0_2"/>
<accession>U1N7S3</accession>
<organism evidence="1 2">
    <name type="scientific">Haloquadratum walsbyi J07HQW1</name>
    <dbReference type="NCBI Taxonomy" id="1238424"/>
    <lineage>
        <taxon>Archaea</taxon>
        <taxon>Methanobacteriati</taxon>
        <taxon>Methanobacteriota</taxon>
        <taxon>Stenosarchaea group</taxon>
        <taxon>Halobacteria</taxon>
        <taxon>Halobacteriales</taxon>
        <taxon>Haloferacaceae</taxon>
        <taxon>Haloquadratum</taxon>
    </lineage>
</organism>
<evidence type="ECO:0000313" key="2">
    <source>
        <dbReference type="Proteomes" id="UP000030649"/>
    </source>
</evidence>
<dbReference type="InterPro" id="IPR041025">
    <property type="entry name" value="HNH_repeat"/>
</dbReference>
<dbReference type="AlphaFoldDB" id="U1N7S3"/>
<name>U1N7S3_9EURY</name>
<proteinExistence type="predicted"/>
<reference evidence="1 2" key="1">
    <citation type="journal article" date="2013" name="PLoS ONE">
        <title>Assembly-driven community genomics of a hypersaline microbial ecosystem.</title>
        <authorList>
            <person name="Podell S."/>
            <person name="Ugalde J.A."/>
            <person name="Narasingarao P."/>
            <person name="Banfield J.F."/>
            <person name="Heidelberg K.B."/>
            <person name="Allen E.E."/>
        </authorList>
    </citation>
    <scope>NUCLEOTIDE SEQUENCE [LARGE SCALE GENOMIC DNA]</scope>
    <source>
        <strain evidence="2">J07HQW1</strain>
    </source>
</reference>
<protein>
    <submittedName>
        <fullName evidence="1">Uncharacterized protein</fullName>
    </submittedName>
</protein>
<sequence length="95" mass="11215">MPRPPKYTDEESLEEIRRLSERLDRSPLLKRDMNEYGKHGAKTYQDRLGSWSNAVDVAGFEPREQGTEYQERPDACPLCERSETGLDFHHWRYGE</sequence>